<dbReference type="InterPro" id="IPR017862">
    <property type="entry name" value="SKI-int_prot_SKIP"/>
</dbReference>
<feature type="region of interest" description="Disordered" evidence="2">
    <location>
        <begin position="474"/>
        <end position="537"/>
    </location>
</feature>
<protein>
    <submittedName>
        <fullName evidence="4 6">SNW domain-containing protein 1</fullName>
    </submittedName>
</protein>
<dbReference type="PANTHER" id="PTHR12096">
    <property type="entry name" value="NUCLEAR PROTEIN SKIP-RELATED"/>
    <property type="match status" value="1"/>
</dbReference>
<feature type="compositionally biased region" description="Basic and acidic residues" evidence="2">
    <location>
        <begin position="348"/>
        <end position="383"/>
    </location>
</feature>
<feature type="region of interest" description="Disordered" evidence="2">
    <location>
        <begin position="314"/>
        <end position="383"/>
    </location>
</feature>
<dbReference type="RefSeq" id="XP_025423122.1">
    <property type="nucleotide sequence ID" value="XM_025567337.1"/>
</dbReference>
<dbReference type="Proteomes" id="UP000694846">
    <property type="component" value="Unplaced"/>
</dbReference>
<evidence type="ECO:0000256" key="1">
    <source>
        <dbReference type="ARBA" id="ARBA00010197"/>
    </source>
</evidence>
<dbReference type="OrthoDB" id="666364at2759"/>
<dbReference type="AlphaFoldDB" id="A0A2S2QQB2"/>
<comment type="similarity">
    <text evidence="1">Belongs to the SNW family.</text>
</comment>
<gene>
    <name evidence="4" type="primary">SNW1</name>
    <name evidence="6" type="synonym">LOC112692582</name>
    <name evidence="4" type="ORF">g.13288</name>
</gene>
<feature type="compositionally biased region" description="Basic and acidic residues" evidence="2">
    <location>
        <begin position="314"/>
        <end position="341"/>
    </location>
</feature>
<evidence type="ECO:0000313" key="6">
    <source>
        <dbReference type="RefSeq" id="XP_025423122.1"/>
    </source>
</evidence>
<organism evidence="4">
    <name type="scientific">Sipha flava</name>
    <name type="common">yellow sugarcane aphid</name>
    <dbReference type="NCBI Taxonomy" id="143950"/>
    <lineage>
        <taxon>Eukaryota</taxon>
        <taxon>Metazoa</taxon>
        <taxon>Ecdysozoa</taxon>
        <taxon>Arthropoda</taxon>
        <taxon>Hexapoda</taxon>
        <taxon>Insecta</taxon>
        <taxon>Pterygota</taxon>
        <taxon>Neoptera</taxon>
        <taxon>Paraneoptera</taxon>
        <taxon>Hemiptera</taxon>
        <taxon>Sternorrhyncha</taxon>
        <taxon>Aphidomorpha</taxon>
        <taxon>Aphidoidea</taxon>
        <taxon>Aphididae</taxon>
        <taxon>Sipha</taxon>
    </lineage>
</organism>
<proteinExistence type="inferred from homology"/>
<dbReference type="GO" id="GO:0005681">
    <property type="term" value="C:spliceosomal complex"/>
    <property type="evidence" value="ECO:0007669"/>
    <property type="project" value="InterPro"/>
</dbReference>
<name>A0A2S2QQB2_9HEMI</name>
<feature type="domain" description="SKI-interacting protein SKIP SNW" evidence="3">
    <location>
        <begin position="180"/>
        <end position="339"/>
    </location>
</feature>
<evidence type="ECO:0000313" key="5">
    <source>
        <dbReference type="Proteomes" id="UP000694846"/>
    </source>
</evidence>
<dbReference type="Pfam" id="PF02731">
    <property type="entry name" value="SKIP_SNW"/>
    <property type="match status" value="1"/>
</dbReference>
<evidence type="ECO:0000313" key="4">
    <source>
        <dbReference type="EMBL" id="MBY79966.1"/>
    </source>
</evidence>
<sequence length="537" mass="61351">MSLFSVLPAPTQFLRDLEEDDDDFTNAILNEKSNATEVYVDKIPPYGHRNGWVPRTVEDYGDGGAFPEIQVAQYPLHMGKENKESESNALALQLTSDGKVKYDVIARQGHRKDKVIYSKLSDMLPTEVINEDDPLLQKPNSEEVAEITDKTRAALEKITSSKVSAALPVRAADKLAPVQWFRYTPSEQGKEYNSGSKQRVVRLVEAQKDPMEPPKFKINKKIPRGPPSPPAPLMHSPTRKTTVKEQKEWKIPPCISNWKNSKGYTIPLDKRLAADGRGLQQNHINEKFAKLAESLYIADRKAREAVEMRAQLEKKMAQKEKEKKEDHLRAMAQKAREERAGIRLPSAKNDESRERDQLRLERQKERARDRNLARNADNRKTKVMRDRDISEQIALGLPAISRKTGETQYDQRLLNTTSGMDTGFGDDEEYNVYDKAWRGNSSLAQHIYRPSANIDNDVYGGDLEKIVKTNRFVPNKEFSGTDRDPKAGGRSGPVQFEKHQQEEDPFGLDQFLTQAKHASKRLQSQQQPEREKRHRRE</sequence>
<evidence type="ECO:0000259" key="3">
    <source>
        <dbReference type="Pfam" id="PF02731"/>
    </source>
</evidence>
<reference evidence="6" key="2">
    <citation type="submission" date="2025-04" db="UniProtKB">
        <authorList>
            <consortium name="RefSeq"/>
        </authorList>
    </citation>
    <scope>IDENTIFICATION</scope>
    <source>
        <tissue evidence="6">Whole body</tissue>
    </source>
</reference>
<dbReference type="InterPro" id="IPR004015">
    <property type="entry name" value="SKI-int_prot_SKIP_SNW-dom"/>
</dbReference>
<dbReference type="GO" id="GO:0000398">
    <property type="term" value="P:mRNA splicing, via spliceosome"/>
    <property type="evidence" value="ECO:0007669"/>
    <property type="project" value="InterPro"/>
</dbReference>
<accession>A0A2S2QQB2</accession>
<evidence type="ECO:0000256" key="2">
    <source>
        <dbReference type="SAM" id="MobiDB-lite"/>
    </source>
</evidence>
<feature type="region of interest" description="Disordered" evidence="2">
    <location>
        <begin position="212"/>
        <end position="248"/>
    </location>
</feature>
<reference evidence="4" key="1">
    <citation type="submission" date="2018-04" db="EMBL/GenBank/DDBJ databases">
        <title>Transcriptome assembly of Sipha flava.</title>
        <authorList>
            <person name="Scully E.D."/>
            <person name="Geib S.M."/>
            <person name="Palmer N.A."/>
            <person name="Koch K."/>
            <person name="Bradshaw J."/>
            <person name="Heng-Moss T."/>
            <person name="Sarath G."/>
        </authorList>
    </citation>
    <scope>NUCLEOTIDE SEQUENCE</scope>
</reference>
<dbReference type="EMBL" id="GGMS01010763">
    <property type="protein sequence ID" value="MBY79966.1"/>
    <property type="molecule type" value="Transcribed_RNA"/>
</dbReference>
<keyword evidence="5" id="KW-1185">Reference proteome</keyword>